<dbReference type="InterPro" id="IPR011009">
    <property type="entry name" value="Kinase-like_dom_sf"/>
</dbReference>
<keyword evidence="2" id="KW-0548">Nucleotidyltransferase</keyword>
<dbReference type="SUPFAM" id="SSF53448">
    <property type="entry name" value="Nucleotide-diphospho-sugar transferases"/>
    <property type="match status" value="1"/>
</dbReference>
<dbReference type="InterPro" id="IPR050065">
    <property type="entry name" value="GlmU-like"/>
</dbReference>
<evidence type="ECO:0000259" key="3">
    <source>
        <dbReference type="Pfam" id="PF00483"/>
    </source>
</evidence>
<feature type="domain" description="Nucleotidyl transferase" evidence="3">
    <location>
        <begin position="3"/>
        <end position="84"/>
    </location>
</feature>
<dbReference type="Proteomes" id="UP000240538">
    <property type="component" value="Segment"/>
</dbReference>
<name>A0A2I6PFT6_9CAUD</name>
<evidence type="ECO:0000256" key="1">
    <source>
        <dbReference type="ARBA" id="ARBA00022679"/>
    </source>
</evidence>
<dbReference type="Gene3D" id="3.90.1200.10">
    <property type="match status" value="1"/>
</dbReference>
<keyword evidence="5" id="KW-1185">Reference proteome</keyword>
<accession>A0A2I6PFT6</accession>
<dbReference type="Pfam" id="PF00483">
    <property type="entry name" value="NTP_transferase"/>
    <property type="match status" value="1"/>
</dbReference>
<dbReference type="PANTHER" id="PTHR43584">
    <property type="entry name" value="NUCLEOTIDYL TRANSFERASE"/>
    <property type="match status" value="1"/>
</dbReference>
<dbReference type="InterPro" id="IPR005835">
    <property type="entry name" value="NTP_transferase_dom"/>
</dbReference>
<protein>
    <recommendedName>
        <fullName evidence="3">Nucleotidyl transferase domain-containing protein</fullName>
    </recommendedName>
</protein>
<organism evidence="4 5">
    <name type="scientific">Proteus phage phiP4-3</name>
    <dbReference type="NCBI Taxonomy" id="2065203"/>
    <lineage>
        <taxon>Viruses</taxon>
        <taxon>Duplodnaviria</taxon>
        <taxon>Heunggongvirae</taxon>
        <taxon>Uroviricota</taxon>
        <taxon>Caudoviricetes</taxon>
        <taxon>Pantevenvirales</taxon>
        <taxon>Straboviridae</taxon>
        <taxon>Bragavirus</taxon>
        <taxon>Bragavirus p43</taxon>
    </lineage>
</organism>
<evidence type="ECO:0000256" key="2">
    <source>
        <dbReference type="ARBA" id="ARBA00022695"/>
    </source>
</evidence>
<dbReference type="GO" id="GO:0016779">
    <property type="term" value="F:nucleotidyltransferase activity"/>
    <property type="evidence" value="ECO:0007669"/>
    <property type="project" value="UniProtKB-KW"/>
</dbReference>
<evidence type="ECO:0000313" key="5">
    <source>
        <dbReference type="Proteomes" id="UP000240538"/>
    </source>
</evidence>
<proteinExistence type="predicted"/>
<dbReference type="SUPFAM" id="SSF56112">
    <property type="entry name" value="Protein kinase-like (PK-like)"/>
    <property type="match status" value="1"/>
</dbReference>
<dbReference type="InterPro" id="IPR029044">
    <property type="entry name" value="Nucleotide-diphossugar_trans"/>
</dbReference>
<keyword evidence="1" id="KW-0808">Transferase</keyword>
<gene>
    <name evidence="4" type="ORF">phiP43_230</name>
</gene>
<dbReference type="Gene3D" id="3.90.550.10">
    <property type="entry name" value="Spore Coat Polysaccharide Biosynthesis Protein SpsA, Chain A"/>
    <property type="match status" value="1"/>
</dbReference>
<dbReference type="EMBL" id="MG696114">
    <property type="protein sequence ID" value="AUM58588.1"/>
    <property type="molecule type" value="Genomic_DNA"/>
</dbReference>
<evidence type="ECO:0000313" key="4">
    <source>
        <dbReference type="EMBL" id="AUM58588.1"/>
    </source>
</evidence>
<reference evidence="4 5" key="1">
    <citation type="submission" date="2017-12" db="EMBL/GenBank/DDBJ databases">
        <title>Complete genome sequence and characterization of bacteriophage phiP4-3 infecting Proteus pennea.</title>
        <authorList>
            <person name="He Y."/>
            <person name="Yang H."/>
        </authorList>
    </citation>
    <scope>NUCLEOTIDE SEQUENCE [LARGE SCALE GENOMIC DNA]</scope>
</reference>
<sequence>MKKVVILGSGLATRLYPITSHIPKVLVNYKQHTVLKHLYDLYTNVGAEEIIVVVHSKFKDLVQGYAKTMGLTITVRCVDEAYGSMYAINKIHSDVDGHNVIYNWCDVIPKFYGRREFEWGKNKIYTYGDKCRYSFKDGKIDNVGATGGNIVGIYQTNFDFLEPIPDYITKGHDFVEFLKASDFQEESLFDLIDIGDIPKLRQAHDSKELNREFNEITLKDGYVIKKALNPKGEELQKKELNWYLNLKGVRNVPMIYMTPTETCNIMTMERIYGSSMYEKFTPELLPRILKESVFGDRYIPEKNQIDADIKQEAYTKVIDRCASIQDMIDSFGIKYVNGVKIGSLNRLLKRVLPHLKETEYQLIHGDLNFSNIMLSDDNEIKFIDPRGYFGHTELYGPRTYDEAKILYALSGYDEFNADPLWGGLSIEGDSAIVDIKPLMTDYLDQDFVTLKHKLWLGIIWIALGGYFKNNPLKAVSAYFYGMYLLTSFVKGLPRVLTDGAIVPETKEPVSASIITKCPSKWELHDRETGQVYMMNHIQSELHKQWILIK</sequence>
<dbReference type="PANTHER" id="PTHR43584:SF8">
    <property type="entry name" value="N-ACETYLMURAMATE ALPHA-1-PHOSPHATE URIDYLYLTRANSFERASE"/>
    <property type="match status" value="1"/>
</dbReference>